<evidence type="ECO:0000313" key="2">
    <source>
        <dbReference type="EMBL" id="VED66677.1"/>
    </source>
</evidence>
<dbReference type="InterPro" id="IPR010288">
    <property type="entry name" value="EcsB_ABC"/>
</dbReference>
<keyword evidence="1" id="KW-0812">Transmembrane</keyword>
<dbReference type="AlphaFoldDB" id="A0A447Z2Z0"/>
<keyword evidence="1" id="KW-0472">Membrane</keyword>
<organism evidence="2 3">
    <name type="scientific">Streptococcus viridans</name>
    <dbReference type="NCBI Taxonomy" id="78535"/>
    <lineage>
        <taxon>Bacteria</taxon>
        <taxon>Bacillati</taxon>
        <taxon>Bacillota</taxon>
        <taxon>Bacilli</taxon>
        <taxon>Lactobacillales</taxon>
        <taxon>Streptococcaceae</taxon>
        <taxon>Streptococcus</taxon>
    </lineage>
</organism>
<dbReference type="Proteomes" id="UP000270025">
    <property type="component" value="Chromosome"/>
</dbReference>
<feature type="transmembrane region" description="Helical" evidence="1">
    <location>
        <begin position="100"/>
        <end position="120"/>
    </location>
</feature>
<feature type="transmembrane region" description="Helical" evidence="1">
    <location>
        <begin position="126"/>
        <end position="147"/>
    </location>
</feature>
<reference evidence="2 3" key="1">
    <citation type="submission" date="2018-12" db="EMBL/GenBank/DDBJ databases">
        <authorList>
            <consortium name="Pathogen Informatics"/>
        </authorList>
    </citation>
    <scope>NUCLEOTIDE SEQUENCE [LARGE SCALE GENOMIC DNA]</scope>
    <source>
        <strain evidence="2 3">NCTC3166</strain>
    </source>
</reference>
<evidence type="ECO:0000256" key="1">
    <source>
        <dbReference type="SAM" id="Phobius"/>
    </source>
</evidence>
<name>A0A447Z2Z0_9STRE</name>
<dbReference type="RefSeq" id="WP_126403821.1">
    <property type="nucleotide sequence ID" value="NZ_LR134266.1"/>
</dbReference>
<protein>
    <submittedName>
        <fullName evidence="2">Multidrug ABC transporter permease</fullName>
    </submittedName>
</protein>
<keyword evidence="1" id="KW-1133">Transmembrane helix</keyword>
<feature type="transmembrane region" description="Helical" evidence="1">
    <location>
        <begin position="21"/>
        <end position="44"/>
    </location>
</feature>
<dbReference type="EMBL" id="LR134266">
    <property type="protein sequence ID" value="VED66677.1"/>
    <property type="molecule type" value="Genomic_DNA"/>
</dbReference>
<dbReference type="KEGG" id="svf:NCTC3166_00471"/>
<feature type="transmembrane region" description="Helical" evidence="1">
    <location>
        <begin position="56"/>
        <end position="79"/>
    </location>
</feature>
<feature type="transmembrane region" description="Helical" evidence="1">
    <location>
        <begin position="322"/>
        <end position="339"/>
    </location>
</feature>
<keyword evidence="3" id="KW-1185">Reference proteome</keyword>
<evidence type="ECO:0000313" key="3">
    <source>
        <dbReference type="Proteomes" id="UP000270025"/>
    </source>
</evidence>
<dbReference type="PIRSF" id="PIRSF037259">
    <property type="entry name" value="EcsB_ABC"/>
    <property type="match status" value="1"/>
</dbReference>
<feature type="transmembrane region" description="Helical" evidence="1">
    <location>
        <begin position="229"/>
        <end position="247"/>
    </location>
</feature>
<dbReference type="Pfam" id="PF05975">
    <property type="entry name" value="EcsB"/>
    <property type="match status" value="1"/>
</dbReference>
<feature type="transmembrane region" description="Helical" evidence="1">
    <location>
        <begin position="295"/>
        <end position="316"/>
    </location>
</feature>
<accession>A0A447Z2Z0</accession>
<dbReference type="GO" id="GO:0016020">
    <property type="term" value="C:membrane"/>
    <property type="evidence" value="ECO:0007669"/>
    <property type="project" value="InterPro"/>
</dbReference>
<sequence>MIEVLQKRKTTFRNQCLKYSRYVFNDHFVLFLLIFLGFLAVQYSQFLRSLPEDKSLLLLLLALAPLLLLPVGSIATYLEKPDMIFLLAKEEQLKGYLNQQILRATIFWGIVQTLVLVLFVPLALALGLSLTIVVVYLAVLFLLKVLIFQGKGKRFYNQAGLDWKRIVELENLRKQSILRFFALFTTVKGMTNSVKRRAYLDKLTSMVPKVSAKTWNNLYLRSYLRNGDLFSMSLHLLGLSIAVFIFIPQTLVAVAVAGLLNYLLVFQLLGLYKAFDYQYLTRLFPLEIHAKTRGLLQTVQSVTLFVVLVEGGLGLVVFEDKLLVLALLAFTAFLAYGYAPFKVRRLVDETP</sequence>
<proteinExistence type="predicted"/>
<feature type="transmembrane region" description="Helical" evidence="1">
    <location>
        <begin position="253"/>
        <end position="275"/>
    </location>
</feature>
<gene>
    <name evidence="2" type="ORF">NCTC3166_00471</name>
</gene>